<name>A0A6C0BE70_9ZZZZ</name>
<protein>
    <submittedName>
        <fullName evidence="1">Uncharacterized protein</fullName>
    </submittedName>
</protein>
<reference evidence="1" key="1">
    <citation type="journal article" date="2020" name="Nature">
        <title>Giant virus diversity and host interactions through global metagenomics.</title>
        <authorList>
            <person name="Schulz F."/>
            <person name="Roux S."/>
            <person name="Paez-Espino D."/>
            <person name="Jungbluth S."/>
            <person name="Walsh D.A."/>
            <person name="Denef V.J."/>
            <person name="McMahon K.D."/>
            <person name="Konstantinidis K.T."/>
            <person name="Eloe-Fadrosh E.A."/>
            <person name="Kyrpides N.C."/>
            <person name="Woyke T."/>
        </authorList>
    </citation>
    <scope>NUCLEOTIDE SEQUENCE</scope>
    <source>
        <strain evidence="1">GVMAG-M-3300010160-26</strain>
    </source>
</reference>
<sequence>MDLFIKETLKNLYDENNLKFDETATTNSRIDKYVSIINNSVELLNVIFITRDYKILTKKLEDNIYETVDGWIYVLNIEDLRNEKQVRDVLYLSETLSELLKLVISAKNLCYLYKIKVDIHNKLLIDYSKFVDETIAPLIVKNNLHDIIANVEKINANISGNKMQMDYIKNKLIKYKTDNIQNISKINTIRMELKYMNHIFTNIYNMLKYEMRYI</sequence>
<organism evidence="1">
    <name type="scientific">viral metagenome</name>
    <dbReference type="NCBI Taxonomy" id="1070528"/>
    <lineage>
        <taxon>unclassified sequences</taxon>
        <taxon>metagenomes</taxon>
        <taxon>organismal metagenomes</taxon>
    </lineage>
</organism>
<proteinExistence type="predicted"/>
<dbReference type="AlphaFoldDB" id="A0A6C0BE70"/>
<dbReference type="EMBL" id="MN739116">
    <property type="protein sequence ID" value="QHS89698.1"/>
    <property type="molecule type" value="Genomic_DNA"/>
</dbReference>
<evidence type="ECO:0000313" key="1">
    <source>
        <dbReference type="EMBL" id="QHS89698.1"/>
    </source>
</evidence>
<accession>A0A6C0BE70</accession>